<dbReference type="PROSITE" id="PS00892">
    <property type="entry name" value="HIT_1"/>
    <property type="match status" value="1"/>
</dbReference>
<evidence type="ECO:0000313" key="11">
    <source>
        <dbReference type="Proteomes" id="UP000284779"/>
    </source>
</evidence>
<dbReference type="EMBL" id="QSFD01000009">
    <property type="protein sequence ID" value="RHA17434.1"/>
    <property type="molecule type" value="Genomic_DNA"/>
</dbReference>
<dbReference type="GO" id="GO:0009117">
    <property type="term" value="P:nucleotide metabolic process"/>
    <property type="evidence" value="ECO:0007669"/>
    <property type="project" value="TreeGrafter"/>
</dbReference>
<evidence type="ECO:0000259" key="4">
    <source>
        <dbReference type="PROSITE" id="PS51084"/>
    </source>
</evidence>
<protein>
    <submittedName>
        <fullName evidence="5">HIT family protein</fullName>
    </submittedName>
</protein>
<dbReference type="GO" id="GO:0003824">
    <property type="term" value="F:catalytic activity"/>
    <property type="evidence" value="ECO:0007669"/>
    <property type="project" value="InterPro"/>
</dbReference>
<feature type="domain" description="HIT" evidence="4">
    <location>
        <begin position="5"/>
        <end position="113"/>
    </location>
</feature>
<dbReference type="EMBL" id="QROT01000001">
    <property type="protein sequence ID" value="RHL48172.1"/>
    <property type="molecule type" value="Genomic_DNA"/>
</dbReference>
<evidence type="ECO:0000313" key="5">
    <source>
        <dbReference type="EMBL" id="RHA17434.1"/>
    </source>
</evidence>
<dbReference type="EMBL" id="QSFO01000003">
    <property type="protein sequence ID" value="RHA56194.1"/>
    <property type="molecule type" value="Genomic_DNA"/>
</dbReference>
<dbReference type="Proteomes" id="UP000284598">
    <property type="component" value="Unassembled WGS sequence"/>
</dbReference>
<dbReference type="InterPro" id="IPR011146">
    <property type="entry name" value="HIT-like"/>
</dbReference>
<feature type="active site" description="Tele-AMP-histidine intermediate" evidence="1">
    <location>
        <position position="99"/>
    </location>
</feature>
<dbReference type="InterPro" id="IPR036265">
    <property type="entry name" value="HIT-like_sf"/>
</dbReference>
<evidence type="ECO:0000313" key="10">
    <source>
        <dbReference type="Proteomes" id="UP000284598"/>
    </source>
</evidence>
<proteinExistence type="predicted"/>
<dbReference type="InterPro" id="IPR039384">
    <property type="entry name" value="HINT"/>
</dbReference>
<dbReference type="PANTHER" id="PTHR46648">
    <property type="entry name" value="HIT FAMILY PROTEIN 1"/>
    <property type="match status" value="1"/>
</dbReference>
<accession>A0A413R6B2</accession>
<dbReference type="InterPro" id="IPR019808">
    <property type="entry name" value="Histidine_triad_CS"/>
</dbReference>
<keyword evidence="11" id="KW-1185">Reference proteome</keyword>
<organism evidence="5 11">
    <name type="scientific">Eubacterium ventriosum</name>
    <dbReference type="NCBI Taxonomy" id="39496"/>
    <lineage>
        <taxon>Bacteria</taxon>
        <taxon>Bacillati</taxon>
        <taxon>Bacillota</taxon>
        <taxon>Clostridia</taxon>
        <taxon>Eubacteriales</taxon>
        <taxon>Eubacteriaceae</taxon>
        <taxon>Eubacterium</taxon>
    </lineage>
</organism>
<dbReference type="Pfam" id="PF01230">
    <property type="entry name" value="HIT"/>
    <property type="match status" value="1"/>
</dbReference>
<dbReference type="GeneID" id="66465964"/>
<dbReference type="Proteomes" id="UP000284779">
    <property type="component" value="Unassembled WGS sequence"/>
</dbReference>
<evidence type="ECO:0000313" key="12">
    <source>
        <dbReference type="Proteomes" id="UP000286186"/>
    </source>
</evidence>
<evidence type="ECO:0000313" key="9">
    <source>
        <dbReference type="Proteomes" id="UP000283314"/>
    </source>
</evidence>
<dbReference type="PROSITE" id="PS51084">
    <property type="entry name" value="HIT_2"/>
    <property type="match status" value="1"/>
</dbReference>
<reference evidence="9 10" key="1">
    <citation type="submission" date="2018-08" db="EMBL/GenBank/DDBJ databases">
        <title>A genome reference for cultivated species of the human gut microbiota.</title>
        <authorList>
            <person name="Zou Y."/>
            <person name="Xue W."/>
            <person name="Luo G."/>
        </authorList>
    </citation>
    <scope>NUCLEOTIDE SEQUENCE [LARGE SCALE GENOMIC DNA]</scope>
    <source>
        <strain evidence="8 9">AF37-4</strain>
        <strain evidence="7 12">AM23-22</strain>
        <strain evidence="6 10">AM43-2</strain>
        <strain evidence="5 11">AM44-11BH</strain>
    </source>
</reference>
<dbReference type="RefSeq" id="WP_005361389.1">
    <property type="nucleotide sequence ID" value="NZ_CABJDQ010000001.1"/>
</dbReference>
<evidence type="ECO:0000313" key="8">
    <source>
        <dbReference type="EMBL" id="RHL48172.1"/>
    </source>
</evidence>
<comment type="caution">
    <text evidence="5">The sequence shown here is derived from an EMBL/GenBank/DDBJ whole genome shotgun (WGS) entry which is preliminary data.</text>
</comment>
<evidence type="ECO:0000256" key="1">
    <source>
        <dbReference type="PIRSR" id="PIRSR601310-1"/>
    </source>
</evidence>
<dbReference type="EMBL" id="QRHR01000002">
    <property type="protein sequence ID" value="RHF90274.1"/>
    <property type="molecule type" value="Genomic_DNA"/>
</dbReference>
<dbReference type="PANTHER" id="PTHR46648:SF1">
    <property type="entry name" value="ADENOSINE 5'-MONOPHOSPHORAMIDASE HNT1"/>
    <property type="match status" value="1"/>
</dbReference>
<dbReference type="InterPro" id="IPR001310">
    <property type="entry name" value="Histidine_triad_HIT"/>
</dbReference>
<evidence type="ECO:0000313" key="6">
    <source>
        <dbReference type="EMBL" id="RHA56194.1"/>
    </source>
</evidence>
<dbReference type="SUPFAM" id="SSF54197">
    <property type="entry name" value="HIT-like"/>
    <property type="match status" value="1"/>
</dbReference>
<dbReference type="AlphaFoldDB" id="A0A413R6B2"/>
<feature type="short sequence motif" description="Histidine triad motif" evidence="2 3">
    <location>
        <begin position="97"/>
        <end position="101"/>
    </location>
</feature>
<evidence type="ECO:0000313" key="7">
    <source>
        <dbReference type="EMBL" id="RHF90274.1"/>
    </source>
</evidence>
<dbReference type="PRINTS" id="PR00332">
    <property type="entry name" value="HISTRIAD"/>
</dbReference>
<dbReference type="CDD" id="cd01277">
    <property type="entry name" value="HINT_subgroup"/>
    <property type="match status" value="1"/>
</dbReference>
<gene>
    <name evidence="8" type="ORF">DW018_01800</name>
    <name evidence="7" type="ORF">DW652_03030</name>
    <name evidence="6" type="ORF">DW929_03675</name>
    <name evidence="5" type="ORF">DW944_09610</name>
</gene>
<dbReference type="Proteomes" id="UP000283314">
    <property type="component" value="Unassembled WGS sequence"/>
</dbReference>
<dbReference type="Gene3D" id="3.30.428.10">
    <property type="entry name" value="HIT-like"/>
    <property type="match status" value="1"/>
</dbReference>
<dbReference type="Proteomes" id="UP000286186">
    <property type="component" value="Unassembled WGS sequence"/>
</dbReference>
<evidence type="ECO:0000256" key="2">
    <source>
        <dbReference type="PIRSR" id="PIRSR601310-3"/>
    </source>
</evidence>
<name>A0A413R6B2_9FIRM</name>
<evidence type="ECO:0000256" key="3">
    <source>
        <dbReference type="PROSITE-ProRule" id="PRU00464"/>
    </source>
</evidence>
<sequence>MSDCIFCKIAGGEIPSITLFEDDKVKVIFDAGPATVGHALVIPKSHAANVFEIDDELLAHAHIVAKKVATALKEATGCEGVNILQNNGEIAGQSVFHLHIHVIPRYSKDDANIKWTPGTQDVDKLNAIAEKVQKIL</sequence>